<dbReference type="Gene3D" id="3.40.50.300">
    <property type="entry name" value="P-loop containing nucleotide triphosphate hydrolases"/>
    <property type="match status" value="2"/>
</dbReference>
<dbReference type="CDD" id="cd18791">
    <property type="entry name" value="SF2_C_RHA"/>
    <property type="match status" value="1"/>
</dbReference>
<dbReference type="GO" id="GO:0003676">
    <property type="term" value="F:nucleic acid binding"/>
    <property type="evidence" value="ECO:0007669"/>
    <property type="project" value="InterPro"/>
</dbReference>
<evidence type="ECO:0000256" key="2">
    <source>
        <dbReference type="ARBA" id="ARBA00022801"/>
    </source>
</evidence>
<keyword evidence="2" id="KW-0378">Hydrolase</keyword>
<evidence type="ECO:0000313" key="9">
    <source>
        <dbReference type="Proteomes" id="UP000490800"/>
    </source>
</evidence>
<dbReference type="InterPro" id="IPR007502">
    <property type="entry name" value="Helicase-assoc_dom"/>
</dbReference>
<dbReference type="CDD" id="cd17990">
    <property type="entry name" value="DEXHc_HrpB"/>
    <property type="match status" value="1"/>
</dbReference>
<keyword evidence="3 8" id="KW-0347">Helicase</keyword>
<dbReference type="SUPFAM" id="SSF52540">
    <property type="entry name" value="P-loop containing nucleoside triphosphate hydrolases"/>
    <property type="match status" value="1"/>
</dbReference>
<dbReference type="InterPro" id="IPR001650">
    <property type="entry name" value="Helicase_C-like"/>
</dbReference>
<dbReference type="Pfam" id="PF08482">
    <property type="entry name" value="HrpB_C"/>
    <property type="match status" value="1"/>
</dbReference>
<feature type="domain" description="Helicase C-terminal" evidence="7">
    <location>
        <begin position="200"/>
        <end position="369"/>
    </location>
</feature>
<dbReference type="Gene3D" id="1.20.120.1080">
    <property type="match status" value="1"/>
</dbReference>
<dbReference type="PANTHER" id="PTHR43519">
    <property type="entry name" value="ATP-DEPENDENT RNA HELICASE HRPB"/>
    <property type="match status" value="1"/>
</dbReference>
<evidence type="ECO:0000256" key="3">
    <source>
        <dbReference type="ARBA" id="ARBA00022806"/>
    </source>
</evidence>
<dbReference type="EMBL" id="RHLK01000006">
    <property type="protein sequence ID" value="MVP00255.1"/>
    <property type="molecule type" value="Genomic_DNA"/>
</dbReference>
<accession>A0A7X3FIG6</accession>
<name>A0A7X3FIG6_9BACL</name>
<dbReference type="GO" id="GO:0016787">
    <property type="term" value="F:hydrolase activity"/>
    <property type="evidence" value="ECO:0007669"/>
    <property type="project" value="UniProtKB-KW"/>
</dbReference>
<reference evidence="8 9" key="1">
    <citation type="journal article" date="2019" name="Microorganisms">
        <title>Paenibacillus lutrae sp. nov., A Chitinolytic Species Isolated from A River Otter in Castril Natural Park, Granada, Spain.</title>
        <authorList>
            <person name="Rodriguez M."/>
            <person name="Reina J.C."/>
            <person name="Bejar V."/>
            <person name="Llamas I."/>
        </authorList>
    </citation>
    <scope>NUCLEOTIDE SEQUENCE [LARGE SCALE GENOMIC DNA]</scope>
    <source>
        <strain evidence="8 9">N10</strain>
    </source>
</reference>
<gene>
    <name evidence="8" type="primary">hrpB</name>
    <name evidence="8" type="ORF">EDM21_12110</name>
</gene>
<protein>
    <submittedName>
        <fullName evidence="8">ATP-dependent helicase HrpB</fullName>
    </submittedName>
</protein>
<dbReference type="Pfam" id="PF00271">
    <property type="entry name" value="Helicase_C"/>
    <property type="match status" value="1"/>
</dbReference>
<dbReference type="PANTHER" id="PTHR43519:SF1">
    <property type="entry name" value="ATP-DEPENDENT RNA HELICASE HRPB"/>
    <property type="match status" value="1"/>
</dbReference>
<dbReference type="Proteomes" id="UP000490800">
    <property type="component" value="Unassembled WGS sequence"/>
</dbReference>
<dbReference type="InterPro" id="IPR049614">
    <property type="entry name" value="HrpB_DEXH"/>
</dbReference>
<proteinExistence type="predicted"/>
<dbReference type="AlphaFoldDB" id="A0A7X3FIG6"/>
<dbReference type="Pfam" id="PF00270">
    <property type="entry name" value="DEAD"/>
    <property type="match status" value="1"/>
</dbReference>
<dbReference type="InterPro" id="IPR027417">
    <property type="entry name" value="P-loop_NTPase"/>
</dbReference>
<organism evidence="8 9">
    <name type="scientific">Paenibacillus lutrae</name>
    <dbReference type="NCBI Taxonomy" id="2078573"/>
    <lineage>
        <taxon>Bacteria</taxon>
        <taxon>Bacillati</taxon>
        <taxon>Bacillota</taxon>
        <taxon>Bacilli</taxon>
        <taxon>Bacillales</taxon>
        <taxon>Paenibacillaceae</taxon>
        <taxon>Paenibacillus</taxon>
    </lineage>
</organism>
<feature type="domain" description="Helicase ATP-binding" evidence="6">
    <location>
        <begin position="13"/>
        <end position="177"/>
    </location>
</feature>
<dbReference type="RefSeq" id="WP_166541973.1">
    <property type="nucleotide sequence ID" value="NZ_RHLK01000006.1"/>
</dbReference>
<comment type="caution">
    <text evidence="8">The sequence shown here is derived from an EMBL/GenBank/DDBJ whole genome shotgun (WGS) entry which is preliminary data.</text>
</comment>
<dbReference type="InterPro" id="IPR011545">
    <property type="entry name" value="DEAD/DEAH_box_helicase_dom"/>
</dbReference>
<dbReference type="PROSITE" id="PS51194">
    <property type="entry name" value="HELICASE_CTER"/>
    <property type="match status" value="1"/>
</dbReference>
<feature type="region of interest" description="Disordered" evidence="5">
    <location>
        <begin position="484"/>
        <end position="504"/>
    </location>
</feature>
<dbReference type="InterPro" id="IPR013689">
    <property type="entry name" value="RNA_helicase_ATP-dep_HrpB_C"/>
</dbReference>
<dbReference type="SMART" id="SM00487">
    <property type="entry name" value="DEXDc"/>
    <property type="match status" value="1"/>
</dbReference>
<dbReference type="PIRSF" id="PIRSF005496">
    <property type="entry name" value="ATP_hel_hrpB"/>
    <property type="match status" value="1"/>
</dbReference>
<keyword evidence="9" id="KW-1185">Reference proteome</keyword>
<dbReference type="NCBIfam" id="TIGR01970">
    <property type="entry name" value="DEAH_box_HrpB"/>
    <property type="match status" value="1"/>
</dbReference>
<evidence type="ECO:0000256" key="5">
    <source>
        <dbReference type="SAM" id="MobiDB-lite"/>
    </source>
</evidence>
<dbReference type="InterPro" id="IPR010225">
    <property type="entry name" value="HrpB"/>
</dbReference>
<keyword evidence="1" id="KW-0547">Nucleotide-binding</keyword>
<dbReference type="PROSITE" id="PS51192">
    <property type="entry name" value="HELICASE_ATP_BIND_1"/>
    <property type="match status" value="1"/>
</dbReference>
<evidence type="ECO:0000259" key="6">
    <source>
        <dbReference type="PROSITE" id="PS51192"/>
    </source>
</evidence>
<dbReference type="GO" id="GO:0004386">
    <property type="term" value="F:helicase activity"/>
    <property type="evidence" value="ECO:0007669"/>
    <property type="project" value="UniProtKB-KW"/>
</dbReference>
<dbReference type="GO" id="GO:0005524">
    <property type="term" value="F:ATP binding"/>
    <property type="evidence" value="ECO:0007669"/>
    <property type="project" value="UniProtKB-KW"/>
</dbReference>
<dbReference type="FunFam" id="3.40.50.300:FF:002125">
    <property type="entry name" value="ATP-dependent helicase HrpB"/>
    <property type="match status" value="1"/>
</dbReference>
<dbReference type="SMART" id="SM00490">
    <property type="entry name" value="HELICc"/>
    <property type="match status" value="1"/>
</dbReference>
<evidence type="ECO:0000313" key="8">
    <source>
        <dbReference type="EMBL" id="MVP00255.1"/>
    </source>
</evidence>
<evidence type="ECO:0000256" key="1">
    <source>
        <dbReference type="ARBA" id="ARBA00022741"/>
    </source>
</evidence>
<dbReference type="SMART" id="SM00847">
    <property type="entry name" value="HA2"/>
    <property type="match status" value="1"/>
</dbReference>
<sequence>MPLPIETILPELKKTLQERTCAVLTAEPGAGKTTRVPLALLDEPWLMNKRILMLEPRRLAARSAAGYMSASLGDKVGGIVGYRMRLDTRVSPDTRIEVITEGILTRMLQHDPGLEQVGIVIFDEFHERSLHADLGLALCLQAQSLLREDLRILVMSATLDADAASVLLEDAPVLSSTGRSYPVETRYLKQPAKGRIEVEAVKSILSAWTDEEGDMLVFLPGAPEIRRAARELQANLSEADAAVLPLYGSLPQEAQDKAIEPDRAGRRKIVLATTIAETSLTVGGIRIVIDCGLTRVSKFSPRTGMSRLETVPVSRASADQRRGRAGRLQPGVCYRLWTELEDSRLAPSSSPEIAEADLAPLALELAAWGAQPEELRWLDLPPEAAYRQACSLLRQLGALDACGAITPHGRRMAELGLHPRLAHMALRALELGAGGLACEIAVLLGERDILRSTPEGRDADLRLRIEALRSSTGGAEREILPVESGDQPGRVRLPGWTANGGGGQDEAAEMRIAGTSRADAASLPRLHAEAARWKRELGVPRSEAADAGLTGLLLAFAFPDRVARQRSTGRFLLSSGRGAEFPEMQRLSAAPWLVCAELDDQGAESRIYLAAPVELEELENHLAEAIETEIRTVWDREAQAVRTRRKVMLGAVTLREGLLTRQEPDQVLAALLQGIRLEGLGILPWSRTSRQLQQRLHFMASADNEWPDVTDDGLLRTLQDWLAPHLYGMKSKNDLQRLNLTDILGSMLPWEKRRRLDEEAPTHYTVPSGSRIPIDYSNAQAPFASVRLQELFGLSKTPSLCGGRVPLTLHLLSPAQRPVQITRDLESFWQNTYFEVKKDLKGRYPKHYWPDNPLEAVPTNRVKPRKPSL</sequence>
<dbReference type="InterPro" id="IPR014001">
    <property type="entry name" value="Helicase_ATP-bd"/>
</dbReference>
<evidence type="ECO:0000259" key="7">
    <source>
        <dbReference type="PROSITE" id="PS51194"/>
    </source>
</evidence>
<keyword evidence="4" id="KW-0067">ATP-binding</keyword>
<evidence type="ECO:0000256" key="4">
    <source>
        <dbReference type="ARBA" id="ARBA00022840"/>
    </source>
</evidence>